<feature type="domain" description="DUF3741" evidence="2">
    <location>
        <begin position="183"/>
        <end position="210"/>
    </location>
</feature>
<feature type="region of interest" description="Disordered" evidence="1">
    <location>
        <begin position="266"/>
        <end position="310"/>
    </location>
</feature>
<feature type="compositionally biased region" description="Low complexity" evidence="1">
    <location>
        <begin position="424"/>
        <end position="435"/>
    </location>
</feature>
<dbReference type="EMBL" id="GEVI01006979">
    <property type="protein sequence ID" value="JAU25341.1"/>
    <property type="molecule type" value="Transcribed_RNA"/>
</dbReference>
<feature type="domain" description="DUF4378" evidence="3">
    <location>
        <begin position="491"/>
        <end position="637"/>
    </location>
</feature>
<name>A0A1J3E5D7_NOCCA</name>
<dbReference type="Pfam" id="PF12552">
    <property type="entry name" value="DUF3741"/>
    <property type="match status" value="1"/>
</dbReference>
<dbReference type="InterPro" id="IPR025486">
    <property type="entry name" value="DUF4378"/>
</dbReference>
<proteinExistence type="predicted"/>
<feature type="region of interest" description="Disordered" evidence="1">
    <location>
        <begin position="95"/>
        <end position="122"/>
    </location>
</feature>
<sequence length="653" mass="75209">MEKRRSPRSSKSPGSAIFPKSPLVYESYKSGCGWKLINLFDFRHVKSGNKRLTPEKKFIRDSAGNVYTKSQLDLLKTLHEKCQCNNRIVEAENSCKPKTRRRSLSSDREGENNDESSKPVQGLLEREIKRIKNLQEETCDKQKQKQSSLSDCEKNTEINLQVCVNEAAETLICSKAEEKGKDRSKQFMEALDILSSNKELFITLLQNPNSFSAKKGQDLEGSKVKEPDDLDDIVLLKPRLSSSVDDRVYLRFKHLAKKLKLVVGSNKDETKPECSGKARESEAAADLRTSDVSTSSTVVGHRSPESSVFRRKKRVESDVFKLSMENDVVPPRRFMVERQQERSNSNSSPVYEVPASLSSLQTKLKERRQRLEKRRESFKLWSLDKNFDVFDPNPHNSNLRFLDDDCTSLRTHVEDRNEEDRYLESSSAESSLSLSNNHDLKQEQEQPSPVSVLERIHLEDETVSFTKLEEQIGLLSFDHPNMDIVEKDSVHEFLKRVLEASRLNWTNLVVRCNEETSLLDEFSHGDSRNKDQLLLVLDYTDEILREIYRQDIKFWPFTASKSSRVVNLSPSLREEDLIQETMKRFDWNLLCCNSPRTLDQIIGNDLIKPCLWLDFGGEPEGVVSDVVEKILQQLVLEISHELRTMQRSLCRLI</sequence>
<evidence type="ECO:0000313" key="4">
    <source>
        <dbReference type="EMBL" id="JAU25341.1"/>
    </source>
</evidence>
<evidence type="ECO:0008006" key="5">
    <source>
        <dbReference type="Google" id="ProtNLM"/>
    </source>
</evidence>
<feature type="compositionally biased region" description="Basic and acidic residues" evidence="1">
    <location>
        <begin position="104"/>
        <end position="117"/>
    </location>
</feature>
<accession>A0A1J3E5D7</accession>
<dbReference type="Pfam" id="PF14309">
    <property type="entry name" value="DUF4378"/>
    <property type="match status" value="1"/>
</dbReference>
<dbReference type="PANTHER" id="PTHR47212">
    <property type="entry name" value="ADHESIN-LIKE PROTEIN, PUTATIVE (DUF3741)-RELATED"/>
    <property type="match status" value="1"/>
</dbReference>
<protein>
    <recommendedName>
        <fullName evidence="5">DUF4378 domain-containing protein</fullName>
    </recommendedName>
</protein>
<dbReference type="PANTHER" id="PTHR47212:SF2">
    <property type="entry name" value="DUF3741 DOMAIN-CONTAINING PROTEIN"/>
    <property type="match status" value="1"/>
</dbReference>
<gene>
    <name evidence="4" type="ORF">GA_TR6356_c0_g1_i1_g.21085</name>
</gene>
<organism evidence="4">
    <name type="scientific">Noccaea caerulescens</name>
    <name type="common">Alpine penny-cress</name>
    <name type="synonym">Thlaspi caerulescens</name>
    <dbReference type="NCBI Taxonomy" id="107243"/>
    <lineage>
        <taxon>Eukaryota</taxon>
        <taxon>Viridiplantae</taxon>
        <taxon>Streptophyta</taxon>
        <taxon>Embryophyta</taxon>
        <taxon>Tracheophyta</taxon>
        <taxon>Spermatophyta</taxon>
        <taxon>Magnoliopsida</taxon>
        <taxon>eudicotyledons</taxon>
        <taxon>Gunneridae</taxon>
        <taxon>Pentapetalae</taxon>
        <taxon>rosids</taxon>
        <taxon>malvids</taxon>
        <taxon>Brassicales</taxon>
        <taxon>Brassicaceae</taxon>
        <taxon>Coluteocarpeae</taxon>
        <taxon>Noccaea</taxon>
    </lineage>
</organism>
<evidence type="ECO:0000259" key="2">
    <source>
        <dbReference type="Pfam" id="PF12552"/>
    </source>
</evidence>
<feature type="region of interest" description="Disordered" evidence="1">
    <location>
        <begin position="416"/>
        <end position="451"/>
    </location>
</feature>
<reference evidence="4" key="1">
    <citation type="submission" date="2016-07" db="EMBL/GenBank/DDBJ databases">
        <title>De novo transcriptome assembly of four accessions of the metal hyperaccumulator plant Noccaea caerulescens.</title>
        <authorList>
            <person name="Blande D."/>
            <person name="Halimaa P."/>
            <person name="Tervahauta A.I."/>
            <person name="Aarts M.G."/>
            <person name="Karenlampi S.O."/>
        </authorList>
    </citation>
    <scope>NUCLEOTIDE SEQUENCE</scope>
</reference>
<evidence type="ECO:0000256" key="1">
    <source>
        <dbReference type="SAM" id="MobiDB-lite"/>
    </source>
</evidence>
<feature type="compositionally biased region" description="Basic and acidic residues" evidence="1">
    <location>
        <begin position="266"/>
        <end position="282"/>
    </location>
</feature>
<feature type="compositionally biased region" description="Low complexity" evidence="1">
    <location>
        <begin position="290"/>
        <end position="299"/>
    </location>
</feature>
<dbReference type="AlphaFoldDB" id="A0A1J3E5D7"/>
<dbReference type="InterPro" id="IPR022212">
    <property type="entry name" value="DUF3741"/>
</dbReference>
<evidence type="ECO:0000259" key="3">
    <source>
        <dbReference type="Pfam" id="PF14309"/>
    </source>
</evidence>